<feature type="transmembrane region" description="Helical" evidence="1">
    <location>
        <begin position="78"/>
        <end position="97"/>
    </location>
</feature>
<evidence type="ECO:0000256" key="1">
    <source>
        <dbReference type="SAM" id="Phobius"/>
    </source>
</evidence>
<feature type="transmembrane region" description="Helical" evidence="1">
    <location>
        <begin position="109"/>
        <end position="129"/>
    </location>
</feature>
<keyword evidence="1" id="KW-0472">Membrane</keyword>
<gene>
    <name evidence="2" type="ORF">KQ910_22540</name>
</gene>
<keyword evidence="1" id="KW-0812">Transmembrane</keyword>
<feature type="transmembrane region" description="Helical" evidence="1">
    <location>
        <begin position="330"/>
        <end position="350"/>
    </location>
</feature>
<feature type="transmembrane region" description="Helical" evidence="1">
    <location>
        <begin position="252"/>
        <end position="272"/>
    </location>
</feature>
<keyword evidence="3" id="KW-1185">Reference proteome</keyword>
<feature type="transmembrane region" description="Helical" evidence="1">
    <location>
        <begin position="279"/>
        <end position="298"/>
    </location>
</feature>
<comment type="caution">
    <text evidence="2">The sequence shown here is derived from an EMBL/GenBank/DDBJ whole genome shotgun (WGS) entry which is preliminary data.</text>
</comment>
<accession>A0ABS6IPM1</accession>
<sequence>MDGYSRLAGNRTVRNAGVIELAANAGLIVALFLAFYVGFGLPILWAINYYIPSFFDGFGRRSLVGTLLYPFGSLRFEYVFVAALQMAVRYTLIAILFWRAWHSPLSMKLVVIAFLVAPTGGYLFHTAGYPEDILYLALLAAIHVRPLPALLIMGATLFVQELAAFTVIPLYVTSLALRREFRTAIVHGAVLVAVFAVIYLFFQTVPSEMIEALLARVRSVARYAIDESYYQLFRNDFVGERMRNYYMPPARYLTRALLMAACVSVVVAVAFYRRSDRWFGALNVLCVLGACLAPLLLGFFGWDVFRWVFLSLLSSLFVLLFIGRTTPAPAAMTVAGLLVGFALVGHLEYFDGAHPRPILPYPRFVDFWQAELPRIFGKALSR</sequence>
<dbReference type="Proteomes" id="UP000727907">
    <property type="component" value="Unassembled WGS sequence"/>
</dbReference>
<feature type="transmembrane region" description="Helical" evidence="1">
    <location>
        <begin position="149"/>
        <end position="172"/>
    </location>
</feature>
<feature type="transmembrane region" description="Helical" evidence="1">
    <location>
        <begin position="184"/>
        <end position="202"/>
    </location>
</feature>
<dbReference type="EMBL" id="JAHOPB010000002">
    <property type="protein sequence ID" value="MBU8876569.1"/>
    <property type="molecule type" value="Genomic_DNA"/>
</dbReference>
<reference evidence="2 3" key="1">
    <citation type="submission" date="2021-06" db="EMBL/GenBank/DDBJ databases">
        <authorList>
            <person name="Lee D.H."/>
        </authorList>
    </citation>
    <scope>NUCLEOTIDE SEQUENCE [LARGE SCALE GENOMIC DNA]</scope>
    <source>
        <strain evidence="2 3">MMS21-HV4-11</strain>
    </source>
</reference>
<proteinExistence type="predicted"/>
<dbReference type="RefSeq" id="WP_216965461.1">
    <property type="nucleotide sequence ID" value="NZ_JAHOPB010000002.1"/>
</dbReference>
<feature type="transmembrane region" description="Helical" evidence="1">
    <location>
        <begin position="21"/>
        <end position="47"/>
    </location>
</feature>
<feature type="transmembrane region" description="Helical" evidence="1">
    <location>
        <begin position="304"/>
        <end position="323"/>
    </location>
</feature>
<organism evidence="2 3">
    <name type="scientific">Reyranella humidisoli</name>
    <dbReference type="NCBI Taxonomy" id="2849149"/>
    <lineage>
        <taxon>Bacteria</taxon>
        <taxon>Pseudomonadati</taxon>
        <taxon>Pseudomonadota</taxon>
        <taxon>Alphaproteobacteria</taxon>
        <taxon>Hyphomicrobiales</taxon>
        <taxon>Reyranellaceae</taxon>
        <taxon>Reyranella</taxon>
    </lineage>
</organism>
<evidence type="ECO:0000313" key="2">
    <source>
        <dbReference type="EMBL" id="MBU8876569.1"/>
    </source>
</evidence>
<evidence type="ECO:0000313" key="3">
    <source>
        <dbReference type="Proteomes" id="UP000727907"/>
    </source>
</evidence>
<protein>
    <submittedName>
        <fullName evidence="2">Uncharacterized protein</fullName>
    </submittedName>
</protein>
<keyword evidence="1" id="KW-1133">Transmembrane helix</keyword>
<name>A0ABS6IPM1_9HYPH</name>